<dbReference type="OrthoDB" id="5294698at2"/>
<dbReference type="GO" id="GO:0006793">
    <property type="term" value="P:phosphorus metabolic process"/>
    <property type="evidence" value="ECO:0007669"/>
    <property type="project" value="UniProtKB-ARBA"/>
</dbReference>
<dbReference type="InterPro" id="IPR001736">
    <property type="entry name" value="PLipase_D/transphosphatidylase"/>
</dbReference>
<keyword evidence="4" id="KW-0378">Hydrolase</keyword>
<gene>
    <name evidence="8" type="ORF">FHP91_19410</name>
</gene>
<dbReference type="CDD" id="cd09171">
    <property type="entry name" value="PLDc_vPLD6_like"/>
    <property type="match status" value="1"/>
</dbReference>
<comment type="caution">
    <text evidence="8">The sequence shown here is derived from an EMBL/GenBank/DDBJ whole genome shotgun (WGS) entry which is preliminary data.</text>
</comment>
<protein>
    <recommendedName>
        <fullName evidence="3">phospholipase D</fullName>
        <ecNumber evidence="3">3.1.4.4</ecNumber>
    </recommendedName>
</protein>
<reference evidence="8 9" key="1">
    <citation type="submission" date="2019-07" db="EMBL/GenBank/DDBJ databases">
        <title>The pathways for chlorine oxyanion respiration interact through the shared metabolite chlorate.</title>
        <authorList>
            <person name="Barnum T.P."/>
            <person name="Cheng Y."/>
            <person name="Hill K.A."/>
            <person name="Lucas L.N."/>
            <person name="Carlson H.K."/>
            <person name="Coates J.D."/>
        </authorList>
    </citation>
    <scope>NUCLEOTIDE SEQUENCE [LARGE SCALE GENOMIC DNA]</scope>
    <source>
        <strain evidence="8 9">SFB-3</strain>
    </source>
</reference>
<dbReference type="Gene3D" id="3.30.870.10">
    <property type="entry name" value="Endonuclease Chain A"/>
    <property type="match status" value="1"/>
</dbReference>
<dbReference type="EMBL" id="VMNK01000019">
    <property type="protein sequence ID" value="TVO51631.1"/>
    <property type="molecule type" value="Genomic_DNA"/>
</dbReference>
<dbReference type="AlphaFoldDB" id="A0A557QFE6"/>
<feature type="domain" description="PLD phosphodiesterase" evidence="7">
    <location>
        <begin position="175"/>
        <end position="202"/>
    </location>
</feature>
<dbReference type="RefSeq" id="WP_144311151.1">
    <property type="nucleotide sequence ID" value="NZ_VMNK01000019.1"/>
</dbReference>
<evidence type="ECO:0000313" key="8">
    <source>
        <dbReference type="EMBL" id="TVO51631.1"/>
    </source>
</evidence>
<keyword evidence="5" id="KW-0442">Lipid degradation</keyword>
<evidence type="ECO:0000256" key="3">
    <source>
        <dbReference type="ARBA" id="ARBA00012027"/>
    </source>
</evidence>
<comment type="catalytic activity">
    <reaction evidence="1">
        <text>a 1,2-diacyl-sn-glycero-3-phosphocholine + H2O = a 1,2-diacyl-sn-glycero-3-phosphate + choline + H(+)</text>
        <dbReference type="Rhea" id="RHEA:14445"/>
        <dbReference type="ChEBI" id="CHEBI:15354"/>
        <dbReference type="ChEBI" id="CHEBI:15377"/>
        <dbReference type="ChEBI" id="CHEBI:15378"/>
        <dbReference type="ChEBI" id="CHEBI:57643"/>
        <dbReference type="ChEBI" id="CHEBI:58608"/>
        <dbReference type="EC" id="3.1.4.4"/>
    </reaction>
</comment>
<dbReference type="GO" id="GO:0016042">
    <property type="term" value="P:lipid catabolic process"/>
    <property type="evidence" value="ECO:0007669"/>
    <property type="project" value="UniProtKB-KW"/>
</dbReference>
<comment type="similarity">
    <text evidence="2">Belongs to the phospholipase D family.</text>
</comment>
<keyword evidence="6" id="KW-0443">Lipid metabolism</keyword>
<dbReference type="EC" id="3.1.4.4" evidence="3"/>
<dbReference type="SUPFAM" id="SSF56024">
    <property type="entry name" value="Phospholipase D/nuclease"/>
    <property type="match status" value="1"/>
</dbReference>
<sequence length="235" mass="26597">MPNDTPTIDDVLAHLNASIEDVRLSDEERRTLTTLLRDAVTPEDGLRRVRNRAFDLVRTRLGEGREALDLLRWLDGVARALDMARTPLIEGRTEVSFSPGDDCLNMVLTRFQLARQTVRICVFTIADNRISEAILAAHQRGVEIRILTDNDKRFDAGSDIAQLRAAGIPVVEDRSNAHMHHKFAIFDDLWLLNGSFNWTRSASQANEENLVLSNDPAMCTPFTARFEHLWARFSS</sequence>
<evidence type="ECO:0000256" key="5">
    <source>
        <dbReference type="ARBA" id="ARBA00022963"/>
    </source>
</evidence>
<dbReference type="PROSITE" id="PS50035">
    <property type="entry name" value="PLD"/>
    <property type="match status" value="1"/>
</dbReference>
<accession>A0A557QFE6</accession>
<dbReference type="Pfam" id="PF13091">
    <property type="entry name" value="PLDc_2"/>
    <property type="match status" value="1"/>
</dbReference>
<dbReference type="GO" id="GO:0016891">
    <property type="term" value="F:RNA endonuclease activity producing 5'-phosphomonoesters, hydrolytic mechanism"/>
    <property type="evidence" value="ECO:0007669"/>
    <property type="project" value="TreeGrafter"/>
</dbReference>
<evidence type="ECO:0000313" key="9">
    <source>
        <dbReference type="Proteomes" id="UP000319502"/>
    </source>
</evidence>
<name>A0A557QFE6_9RHOO</name>
<evidence type="ECO:0000256" key="1">
    <source>
        <dbReference type="ARBA" id="ARBA00000798"/>
    </source>
</evidence>
<proteinExistence type="inferred from homology"/>
<dbReference type="InterPro" id="IPR051406">
    <property type="entry name" value="PLD_domain"/>
</dbReference>
<evidence type="ECO:0000256" key="6">
    <source>
        <dbReference type="ARBA" id="ARBA00023098"/>
    </source>
</evidence>
<evidence type="ECO:0000259" key="7">
    <source>
        <dbReference type="PROSITE" id="PS50035"/>
    </source>
</evidence>
<dbReference type="InterPro" id="IPR025202">
    <property type="entry name" value="PLD-like_dom"/>
</dbReference>
<evidence type="ECO:0000256" key="4">
    <source>
        <dbReference type="ARBA" id="ARBA00022801"/>
    </source>
</evidence>
<organism evidence="8 9">
    <name type="scientific">Denitromonas halophila</name>
    <dbReference type="NCBI Taxonomy" id="1629404"/>
    <lineage>
        <taxon>Bacteria</taxon>
        <taxon>Pseudomonadati</taxon>
        <taxon>Pseudomonadota</taxon>
        <taxon>Betaproteobacteria</taxon>
        <taxon>Rhodocyclales</taxon>
        <taxon>Zoogloeaceae</taxon>
        <taxon>Denitromonas</taxon>
    </lineage>
</organism>
<dbReference type="Proteomes" id="UP000319502">
    <property type="component" value="Unassembled WGS sequence"/>
</dbReference>
<keyword evidence="9" id="KW-1185">Reference proteome</keyword>
<dbReference type="PANTHER" id="PTHR43856">
    <property type="entry name" value="CARDIOLIPIN HYDROLASE"/>
    <property type="match status" value="1"/>
</dbReference>
<evidence type="ECO:0000256" key="2">
    <source>
        <dbReference type="ARBA" id="ARBA00008664"/>
    </source>
</evidence>
<dbReference type="GO" id="GO:0004630">
    <property type="term" value="F:phospholipase D activity"/>
    <property type="evidence" value="ECO:0007669"/>
    <property type="project" value="UniProtKB-EC"/>
</dbReference>
<dbReference type="PANTHER" id="PTHR43856:SF1">
    <property type="entry name" value="MITOCHONDRIAL CARDIOLIPIN HYDROLASE"/>
    <property type="match status" value="1"/>
</dbReference>